<dbReference type="InterPro" id="IPR045513">
    <property type="entry name" value="DUF6479"/>
</dbReference>
<dbReference type="Pfam" id="PF20087">
    <property type="entry name" value="DUF6479"/>
    <property type="match status" value="1"/>
</dbReference>
<dbReference type="EMBL" id="CP108057">
    <property type="protein sequence ID" value="WUO44764.1"/>
    <property type="molecule type" value="Genomic_DNA"/>
</dbReference>
<feature type="compositionally biased region" description="Low complexity" evidence="1">
    <location>
        <begin position="48"/>
        <end position="58"/>
    </location>
</feature>
<evidence type="ECO:0000313" key="4">
    <source>
        <dbReference type="Proteomes" id="UP001432075"/>
    </source>
</evidence>
<dbReference type="RefSeq" id="WP_328775096.1">
    <property type="nucleotide sequence ID" value="NZ_CP108057.1"/>
</dbReference>
<proteinExistence type="predicted"/>
<keyword evidence="2" id="KW-0812">Transmembrane</keyword>
<keyword evidence="4" id="KW-1185">Reference proteome</keyword>
<evidence type="ECO:0000313" key="3">
    <source>
        <dbReference type="EMBL" id="WUO44764.1"/>
    </source>
</evidence>
<name>A0ABZ1RE08_9ACTN</name>
<feature type="region of interest" description="Disordered" evidence="1">
    <location>
        <begin position="35"/>
        <end position="77"/>
    </location>
</feature>
<dbReference type="Proteomes" id="UP001432075">
    <property type="component" value="Chromosome"/>
</dbReference>
<reference evidence="3" key="1">
    <citation type="submission" date="2022-10" db="EMBL/GenBank/DDBJ databases">
        <title>The complete genomes of actinobacterial strains from the NBC collection.</title>
        <authorList>
            <person name="Joergensen T.S."/>
            <person name="Alvarez Arevalo M."/>
            <person name="Sterndorff E.B."/>
            <person name="Faurdal D."/>
            <person name="Vuksanovic O."/>
            <person name="Mourched A.-S."/>
            <person name="Charusanti P."/>
            <person name="Shaw S."/>
            <person name="Blin K."/>
            <person name="Weber T."/>
        </authorList>
    </citation>
    <scope>NUCLEOTIDE SEQUENCE</scope>
    <source>
        <strain evidence="3">NBC_00283</strain>
    </source>
</reference>
<evidence type="ECO:0000256" key="1">
    <source>
        <dbReference type="SAM" id="MobiDB-lite"/>
    </source>
</evidence>
<organism evidence="3 4">
    <name type="scientific">Streptomyces goshikiensis</name>
    <dbReference type="NCBI Taxonomy" id="1942"/>
    <lineage>
        <taxon>Bacteria</taxon>
        <taxon>Bacillati</taxon>
        <taxon>Actinomycetota</taxon>
        <taxon>Actinomycetes</taxon>
        <taxon>Kitasatosporales</taxon>
        <taxon>Streptomycetaceae</taxon>
        <taxon>Streptomyces</taxon>
    </lineage>
</organism>
<keyword evidence="2" id="KW-0472">Membrane</keyword>
<protein>
    <submittedName>
        <fullName evidence="3">DUF6479 family protein</fullName>
    </submittedName>
</protein>
<evidence type="ECO:0000256" key="2">
    <source>
        <dbReference type="SAM" id="Phobius"/>
    </source>
</evidence>
<accession>A0ABZ1RE08</accession>
<gene>
    <name evidence="3" type="ORF">OHU17_02530</name>
</gene>
<feature type="transmembrane region" description="Helical" evidence="2">
    <location>
        <begin position="12"/>
        <end position="31"/>
    </location>
</feature>
<keyword evidence="2" id="KW-1133">Transmembrane helix</keyword>
<sequence length="77" mass="7938">MPLAASGSSSLLLILAGVVVAVLLIAAFWYGTRRDAAGKDPGARPADQSRAARARQSSWETPDTDAPAAGPDSPHRP</sequence>